<sequence length="87" mass="9711">MLDSIAGKLQKSLSLDDDGFSTTWDAGGFPPSNSSRHCYSIFLIQTVMATIRSCGSCGSKSVEAVFLCYARYSRDVPCWIYPRTQWE</sequence>
<name>A0A9P6A423_PLEER</name>
<proteinExistence type="predicted"/>
<dbReference type="EMBL" id="MU154536">
    <property type="protein sequence ID" value="KAF9498662.1"/>
    <property type="molecule type" value="Genomic_DNA"/>
</dbReference>
<organism evidence="1 2">
    <name type="scientific">Pleurotus eryngii</name>
    <name type="common">Boletus of the steppes</name>
    <dbReference type="NCBI Taxonomy" id="5323"/>
    <lineage>
        <taxon>Eukaryota</taxon>
        <taxon>Fungi</taxon>
        <taxon>Dikarya</taxon>
        <taxon>Basidiomycota</taxon>
        <taxon>Agaricomycotina</taxon>
        <taxon>Agaricomycetes</taxon>
        <taxon>Agaricomycetidae</taxon>
        <taxon>Agaricales</taxon>
        <taxon>Pleurotineae</taxon>
        <taxon>Pleurotaceae</taxon>
        <taxon>Pleurotus</taxon>
    </lineage>
</organism>
<evidence type="ECO:0000313" key="1">
    <source>
        <dbReference type="EMBL" id="KAF9498662.1"/>
    </source>
</evidence>
<protein>
    <submittedName>
        <fullName evidence="1">Uncharacterized protein</fullName>
    </submittedName>
</protein>
<gene>
    <name evidence="1" type="ORF">BDN71DRAFT_348460</name>
</gene>
<reference evidence="1" key="1">
    <citation type="submission" date="2020-11" db="EMBL/GenBank/DDBJ databases">
        <authorList>
            <consortium name="DOE Joint Genome Institute"/>
            <person name="Ahrendt S."/>
            <person name="Riley R."/>
            <person name="Andreopoulos W."/>
            <person name="Labutti K."/>
            <person name="Pangilinan J."/>
            <person name="Ruiz-Duenas F.J."/>
            <person name="Barrasa J.M."/>
            <person name="Sanchez-Garcia M."/>
            <person name="Camarero S."/>
            <person name="Miyauchi S."/>
            <person name="Serrano A."/>
            <person name="Linde D."/>
            <person name="Babiker R."/>
            <person name="Drula E."/>
            <person name="Ayuso-Fernandez I."/>
            <person name="Pacheco R."/>
            <person name="Padilla G."/>
            <person name="Ferreira P."/>
            <person name="Barriuso J."/>
            <person name="Kellner H."/>
            <person name="Castanera R."/>
            <person name="Alfaro M."/>
            <person name="Ramirez L."/>
            <person name="Pisabarro A.G."/>
            <person name="Kuo A."/>
            <person name="Tritt A."/>
            <person name="Lipzen A."/>
            <person name="He G."/>
            <person name="Yan M."/>
            <person name="Ng V."/>
            <person name="Cullen D."/>
            <person name="Martin F."/>
            <person name="Rosso M.-N."/>
            <person name="Henrissat B."/>
            <person name="Hibbett D."/>
            <person name="Martinez A.T."/>
            <person name="Grigoriev I.V."/>
        </authorList>
    </citation>
    <scope>NUCLEOTIDE SEQUENCE</scope>
    <source>
        <strain evidence="1">ATCC 90797</strain>
    </source>
</reference>
<dbReference type="AlphaFoldDB" id="A0A9P6A423"/>
<keyword evidence="2" id="KW-1185">Reference proteome</keyword>
<accession>A0A9P6A423</accession>
<comment type="caution">
    <text evidence="1">The sequence shown here is derived from an EMBL/GenBank/DDBJ whole genome shotgun (WGS) entry which is preliminary data.</text>
</comment>
<dbReference type="Proteomes" id="UP000807025">
    <property type="component" value="Unassembled WGS sequence"/>
</dbReference>
<evidence type="ECO:0000313" key="2">
    <source>
        <dbReference type="Proteomes" id="UP000807025"/>
    </source>
</evidence>